<dbReference type="InterPro" id="IPR029045">
    <property type="entry name" value="ClpP/crotonase-like_dom_sf"/>
</dbReference>
<dbReference type="RefSeq" id="XP_025356956.1">
    <property type="nucleotide sequence ID" value="XM_025496342.1"/>
</dbReference>
<evidence type="ECO:0000256" key="1">
    <source>
        <dbReference type="ARBA" id="ARBA00005005"/>
    </source>
</evidence>
<comment type="pathway">
    <text evidence="1">Lipid metabolism; fatty acid beta-oxidation.</text>
</comment>
<dbReference type="PANTHER" id="PTHR43149">
    <property type="entry name" value="ENOYL-COA HYDRATASE"/>
    <property type="match status" value="1"/>
</dbReference>
<dbReference type="InParanoid" id="A0A316VHC7"/>
<dbReference type="Gene3D" id="1.10.12.10">
    <property type="entry name" value="Lyase 2-enoyl-coa Hydratase, Chain A, domain 2"/>
    <property type="match status" value="1"/>
</dbReference>
<keyword evidence="5" id="KW-0413">Isomerase</keyword>
<dbReference type="GO" id="GO:0005739">
    <property type="term" value="C:mitochondrion"/>
    <property type="evidence" value="ECO:0007669"/>
    <property type="project" value="TreeGrafter"/>
</dbReference>
<evidence type="ECO:0000256" key="2">
    <source>
        <dbReference type="ARBA" id="ARBA00005254"/>
    </source>
</evidence>
<dbReference type="InterPro" id="IPR045002">
    <property type="entry name" value="Ech1-like"/>
</dbReference>
<accession>A0A316VHC7</accession>
<dbReference type="CDD" id="cd06558">
    <property type="entry name" value="crotonase-like"/>
    <property type="match status" value="1"/>
</dbReference>
<dbReference type="AlphaFoldDB" id="A0A316VHC7"/>
<dbReference type="Pfam" id="PF00378">
    <property type="entry name" value="ECH_1"/>
    <property type="match status" value="1"/>
</dbReference>
<dbReference type="Gene3D" id="3.90.226.10">
    <property type="entry name" value="2-enoyl-CoA Hydratase, Chain A, domain 1"/>
    <property type="match status" value="1"/>
</dbReference>
<dbReference type="GO" id="GO:0006635">
    <property type="term" value="P:fatty acid beta-oxidation"/>
    <property type="evidence" value="ECO:0007669"/>
    <property type="project" value="UniProtKB-UniPathway"/>
</dbReference>
<evidence type="ECO:0000256" key="3">
    <source>
        <dbReference type="ARBA" id="ARBA00022832"/>
    </source>
</evidence>
<dbReference type="PANTHER" id="PTHR43149:SF1">
    <property type="entry name" value="DELTA(3,5)-DELTA(2,4)-DIENOYL-COA ISOMERASE, MITOCHONDRIAL"/>
    <property type="match status" value="1"/>
</dbReference>
<dbReference type="InterPro" id="IPR001753">
    <property type="entry name" value="Enoyl-CoA_hydra/iso"/>
</dbReference>
<protein>
    <submittedName>
        <fullName evidence="6">ClpP/crotonase</fullName>
    </submittedName>
</protein>
<dbReference type="InterPro" id="IPR014748">
    <property type="entry name" value="Enoyl-CoA_hydra_C"/>
</dbReference>
<evidence type="ECO:0000256" key="5">
    <source>
        <dbReference type="ARBA" id="ARBA00023235"/>
    </source>
</evidence>
<dbReference type="EMBL" id="KZ819602">
    <property type="protein sequence ID" value="PWN36654.1"/>
    <property type="molecule type" value="Genomic_DNA"/>
</dbReference>
<evidence type="ECO:0000256" key="4">
    <source>
        <dbReference type="ARBA" id="ARBA00023098"/>
    </source>
</evidence>
<comment type="similarity">
    <text evidence="2">Belongs to the enoyl-CoA hydratase/isomerase family.</text>
</comment>
<reference evidence="6 7" key="1">
    <citation type="journal article" date="2018" name="Mol. Biol. Evol.">
        <title>Broad Genomic Sampling Reveals a Smut Pathogenic Ancestry of the Fungal Clade Ustilaginomycotina.</title>
        <authorList>
            <person name="Kijpornyongpan T."/>
            <person name="Mondo S.J."/>
            <person name="Barry K."/>
            <person name="Sandor L."/>
            <person name="Lee J."/>
            <person name="Lipzen A."/>
            <person name="Pangilinan J."/>
            <person name="LaButti K."/>
            <person name="Hainaut M."/>
            <person name="Henrissat B."/>
            <person name="Grigoriev I.V."/>
            <person name="Spatafora J.W."/>
            <person name="Aime M.C."/>
        </authorList>
    </citation>
    <scope>NUCLEOTIDE SEQUENCE [LARGE SCALE GENOMIC DNA]</scope>
    <source>
        <strain evidence="6 7">MCA 3882</strain>
    </source>
</reference>
<dbReference type="OrthoDB" id="14970at2759"/>
<dbReference type="UniPathway" id="UPA00659"/>
<dbReference type="GeneID" id="37018123"/>
<dbReference type="FunFam" id="1.10.12.10:FF:000004">
    <property type="entry name" value="Delta3,5-delta2,4-dienoyl-CoA isomerase"/>
    <property type="match status" value="1"/>
</dbReference>
<dbReference type="GO" id="GO:0051750">
    <property type="term" value="F:delta(3,5)-delta(2,4)-dienoyl-CoA isomerase activity"/>
    <property type="evidence" value="ECO:0007669"/>
    <property type="project" value="TreeGrafter"/>
</dbReference>
<evidence type="ECO:0000313" key="6">
    <source>
        <dbReference type="EMBL" id="PWN36654.1"/>
    </source>
</evidence>
<keyword evidence="4" id="KW-0443">Lipid metabolism</keyword>
<keyword evidence="7" id="KW-1185">Reference proteome</keyword>
<dbReference type="STRING" id="1280837.A0A316VHC7"/>
<organism evidence="6 7">
    <name type="scientific">Meira miltonrushii</name>
    <dbReference type="NCBI Taxonomy" id="1280837"/>
    <lineage>
        <taxon>Eukaryota</taxon>
        <taxon>Fungi</taxon>
        <taxon>Dikarya</taxon>
        <taxon>Basidiomycota</taxon>
        <taxon>Ustilaginomycotina</taxon>
        <taxon>Exobasidiomycetes</taxon>
        <taxon>Exobasidiales</taxon>
        <taxon>Brachybasidiaceae</taxon>
        <taxon>Meira</taxon>
    </lineage>
</organism>
<dbReference type="Proteomes" id="UP000245771">
    <property type="component" value="Unassembled WGS sequence"/>
</dbReference>
<sequence>MSYPQPYTNFGEAKLHKLVFEAPGVLRVSFNRGKVNAWIEPMWRELDAIFRFIARDPDVNAIVLTGENRCFTAGLDLMSSSLGAVMDPAGDDPARRAMVMTYWIQEFQDALTQMERCHKPVVAAVHNVAYGLAVDLLSAVDIRYAAEDVRFSIREVDAGLAADIGTLQRFPKIVGNDSWVRELAFTGREFDAKEALQFGFISKIVPGGKDAVFAEAIKTATILAEKSPVALRNTKHLLLHSRDHTVQEGLTYTAVLNGAGLQAGDIPEAMMSVMQKKKPNFAKL</sequence>
<keyword evidence="3" id="KW-0276">Fatty acid metabolism</keyword>
<gene>
    <name evidence="6" type="ORF">FA14DRAFT_119272</name>
</gene>
<evidence type="ECO:0000313" key="7">
    <source>
        <dbReference type="Proteomes" id="UP000245771"/>
    </source>
</evidence>
<name>A0A316VHC7_9BASI</name>
<proteinExistence type="inferred from homology"/>
<dbReference type="SUPFAM" id="SSF52096">
    <property type="entry name" value="ClpP/crotonase"/>
    <property type="match status" value="1"/>
</dbReference>